<accession>X0TM92</accession>
<dbReference type="Gene3D" id="2.20.130.10">
    <property type="entry name" value="CAC2371-like domains"/>
    <property type="match status" value="1"/>
</dbReference>
<feature type="non-terminal residue" evidence="1">
    <location>
        <position position="1"/>
    </location>
</feature>
<name>X0TM92_9ZZZZ</name>
<gene>
    <name evidence="1" type="ORF">S01H1_21378</name>
</gene>
<dbReference type="InterPro" id="IPR029063">
    <property type="entry name" value="SAM-dependent_MTases_sf"/>
</dbReference>
<reference evidence="1" key="1">
    <citation type="journal article" date="2014" name="Front. Microbiol.">
        <title>High frequency of phylogenetically diverse reductive dehalogenase-homologous genes in deep subseafloor sedimentary metagenomes.</title>
        <authorList>
            <person name="Kawai M."/>
            <person name="Futagami T."/>
            <person name="Toyoda A."/>
            <person name="Takaki Y."/>
            <person name="Nishi S."/>
            <person name="Hori S."/>
            <person name="Arai W."/>
            <person name="Tsubouchi T."/>
            <person name="Morono Y."/>
            <person name="Uchiyama I."/>
            <person name="Ito T."/>
            <person name="Fujiyama A."/>
            <person name="Inagaki F."/>
            <person name="Takami H."/>
        </authorList>
    </citation>
    <scope>NUCLEOTIDE SEQUENCE</scope>
    <source>
        <strain evidence="1">Expedition CK06-06</strain>
    </source>
</reference>
<evidence type="ECO:0000313" key="1">
    <source>
        <dbReference type="EMBL" id="GAF94359.1"/>
    </source>
</evidence>
<sequence length="186" mass="20817">DRSLPMLARLREDGQRHTLSPRVAQMDIAAPALRGLFRVVLMPYSLITYLRSAALAQQTVGTLATLLEPGGCLVLDAFVPQPVTSFADFRRDYRREHDGGFLERHKRITANADHTNRIERRYILLDETGNATSEFSTDETIRPYRVDELAEFGESAGLSVESTTWDYGAHAEAAAARFATVVLRNH</sequence>
<proteinExistence type="predicted"/>
<protein>
    <recommendedName>
        <fullName evidence="2">Methyltransferase domain-containing protein</fullName>
    </recommendedName>
</protein>
<dbReference type="AlphaFoldDB" id="X0TM92"/>
<comment type="caution">
    <text evidence="1">The sequence shown here is derived from an EMBL/GenBank/DDBJ whole genome shotgun (WGS) entry which is preliminary data.</text>
</comment>
<dbReference type="Gene3D" id="3.40.50.150">
    <property type="entry name" value="Vaccinia Virus protein VP39"/>
    <property type="match status" value="1"/>
</dbReference>
<organism evidence="1">
    <name type="scientific">marine sediment metagenome</name>
    <dbReference type="NCBI Taxonomy" id="412755"/>
    <lineage>
        <taxon>unclassified sequences</taxon>
        <taxon>metagenomes</taxon>
        <taxon>ecological metagenomes</taxon>
    </lineage>
</organism>
<dbReference type="EMBL" id="BARS01011843">
    <property type="protein sequence ID" value="GAF94359.1"/>
    <property type="molecule type" value="Genomic_DNA"/>
</dbReference>
<dbReference type="SUPFAM" id="SSF53335">
    <property type="entry name" value="S-adenosyl-L-methionine-dependent methyltransferases"/>
    <property type="match status" value="1"/>
</dbReference>
<evidence type="ECO:0008006" key="2">
    <source>
        <dbReference type="Google" id="ProtNLM"/>
    </source>
</evidence>